<dbReference type="SMART" id="SM00575">
    <property type="entry name" value="ZnF_PMZ"/>
    <property type="match status" value="1"/>
</dbReference>
<evidence type="ECO:0000256" key="4">
    <source>
        <dbReference type="PROSITE-ProRule" id="PRU00325"/>
    </source>
</evidence>
<dbReference type="PANTHER" id="PTHR31973:SF195">
    <property type="entry name" value="MUDR FAMILY TRANSPOSASE"/>
    <property type="match status" value="1"/>
</dbReference>
<dbReference type="GO" id="GO:0003677">
    <property type="term" value="F:DNA binding"/>
    <property type="evidence" value="ECO:0007669"/>
    <property type="project" value="UniProtKB-KW"/>
</dbReference>
<dbReference type="Pfam" id="PF10551">
    <property type="entry name" value="MULE"/>
    <property type="match status" value="1"/>
</dbReference>
<keyword evidence="3" id="KW-0862">Zinc</keyword>
<dbReference type="Pfam" id="PF03108">
    <property type="entry name" value="DBD_Tnp_Mut"/>
    <property type="match status" value="1"/>
</dbReference>
<dbReference type="InterPro" id="IPR006564">
    <property type="entry name" value="Znf_PMZ"/>
</dbReference>
<protein>
    <recommendedName>
        <fullName evidence="5">SWIM-type domain-containing protein</fullName>
    </recommendedName>
</protein>
<evidence type="ECO:0000256" key="3">
    <source>
        <dbReference type="ARBA" id="ARBA00022833"/>
    </source>
</evidence>
<evidence type="ECO:0000256" key="2">
    <source>
        <dbReference type="ARBA" id="ARBA00022771"/>
    </source>
</evidence>
<dbReference type="RefSeq" id="XP_016747576.2">
    <property type="nucleotide sequence ID" value="XM_016892087.2"/>
</dbReference>
<proteinExistence type="predicted"/>
<dbReference type="InterPro" id="IPR018289">
    <property type="entry name" value="MULE_transposase_dom"/>
</dbReference>
<dbReference type="Pfam" id="PF04434">
    <property type="entry name" value="SWIM"/>
    <property type="match status" value="1"/>
</dbReference>
<name>A0A1U8P8P5_GOSHI</name>
<accession>A0A1U8P8P5</accession>
<dbReference type="PANTHER" id="PTHR31973">
    <property type="entry name" value="POLYPROTEIN, PUTATIVE-RELATED"/>
    <property type="match status" value="1"/>
</dbReference>
<dbReference type="GO" id="GO:0008270">
    <property type="term" value="F:zinc ion binding"/>
    <property type="evidence" value="ECO:0007669"/>
    <property type="project" value="UniProtKB-KW"/>
</dbReference>
<dbReference type="InterPro" id="IPR004332">
    <property type="entry name" value="Transposase_MuDR"/>
</dbReference>
<evidence type="ECO:0000256" key="1">
    <source>
        <dbReference type="ARBA" id="ARBA00022723"/>
    </source>
</evidence>
<dbReference type="GO" id="GO:0004803">
    <property type="term" value="F:transposase activity"/>
    <property type="evidence" value="ECO:0007669"/>
    <property type="project" value="InterPro"/>
</dbReference>
<reference evidence="6" key="1">
    <citation type="journal article" date="2020" name="Nat. Genet.">
        <title>Genomic diversifications of five Gossypium allopolyploid species and their impact on cotton improvement.</title>
        <authorList>
            <person name="Chen Z.J."/>
            <person name="Sreedasyam A."/>
            <person name="Ando A."/>
            <person name="Song Q."/>
            <person name="De Santiago L.M."/>
            <person name="Hulse-Kemp A.M."/>
            <person name="Ding M."/>
            <person name="Ye W."/>
            <person name="Kirkbride R.C."/>
            <person name="Jenkins J."/>
            <person name="Plott C."/>
            <person name="Lovell J."/>
            <person name="Lin Y.M."/>
            <person name="Vaughn R."/>
            <person name="Liu B."/>
            <person name="Simpson S."/>
            <person name="Scheffler B.E."/>
            <person name="Wen L."/>
            <person name="Saski C.A."/>
            <person name="Grover C.E."/>
            <person name="Hu G."/>
            <person name="Conover J.L."/>
            <person name="Carlson J.W."/>
            <person name="Shu S."/>
            <person name="Boston L.B."/>
            <person name="Williams M."/>
            <person name="Peterson D.G."/>
            <person name="McGee K."/>
            <person name="Jones D.C."/>
            <person name="Wendel J.F."/>
            <person name="Stelly D.M."/>
            <person name="Grimwood J."/>
            <person name="Schmutz J."/>
        </authorList>
    </citation>
    <scope>NUCLEOTIDE SEQUENCE [LARGE SCALE GENOMIC DNA]</scope>
    <source>
        <strain evidence="6">cv. TM-1</strain>
    </source>
</reference>
<gene>
    <name evidence="7" type="primary">LOC107956405</name>
</gene>
<evidence type="ECO:0000313" key="7">
    <source>
        <dbReference type="RefSeq" id="XP_016747576.2"/>
    </source>
</evidence>
<dbReference type="Proteomes" id="UP000818029">
    <property type="component" value="Chromosome A07"/>
</dbReference>
<dbReference type="GO" id="GO:0006313">
    <property type="term" value="P:DNA transposition"/>
    <property type="evidence" value="ECO:0007669"/>
    <property type="project" value="InterPro"/>
</dbReference>
<dbReference type="STRING" id="3635.A0A1U8P8P5"/>
<reference evidence="7" key="2">
    <citation type="submission" date="2025-08" db="UniProtKB">
        <authorList>
            <consortium name="RefSeq"/>
        </authorList>
    </citation>
    <scope>IDENTIFICATION</scope>
</reference>
<dbReference type="GeneID" id="107956405"/>
<dbReference type="PROSITE" id="PS50966">
    <property type="entry name" value="ZF_SWIM"/>
    <property type="match status" value="1"/>
</dbReference>
<organism evidence="6 7">
    <name type="scientific">Gossypium hirsutum</name>
    <name type="common">Upland cotton</name>
    <name type="synonym">Gossypium mexicanum</name>
    <dbReference type="NCBI Taxonomy" id="3635"/>
    <lineage>
        <taxon>Eukaryota</taxon>
        <taxon>Viridiplantae</taxon>
        <taxon>Streptophyta</taxon>
        <taxon>Embryophyta</taxon>
        <taxon>Tracheophyta</taxon>
        <taxon>Spermatophyta</taxon>
        <taxon>Magnoliopsida</taxon>
        <taxon>eudicotyledons</taxon>
        <taxon>Gunneridae</taxon>
        <taxon>Pentapetalae</taxon>
        <taxon>rosids</taxon>
        <taxon>malvids</taxon>
        <taxon>Malvales</taxon>
        <taxon>Malvaceae</taxon>
        <taxon>Malvoideae</taxon>
        <taxon>Gossypium</taxon>
    </lineage>
</organism>
<evidence type="ECO:0000313" key="6">
    <source>
        <dbReference type="Proteomes" id="UP000818029"/>
    </source>
</evidence>
<keyword evidence="2 4" id="KW-0863">Zinc-finger</keyword>
<feature type="domain" description="SWIM-type" evidence="5">
    <location>
        <begin position="593"/>
        <end position="625"/>
    </location>
</feature>
<sequence length="730" mass="84944">MNNEVFLVYVVFYGEILEGDIGCVFQGRQRVGLRFKKNVKLAAMKRKISAKIAIRCGMAMSKLFYKFPISTDPFKFCEMQLLDDDDLGTMMEIWWSTGSENPQPVELFVKLADLEPVENRNDNTGEDFYQDVEDFSDPDVDEVPDDVDDEGPEEVEDLEELFVGQQFENKADYVFAIKQYSMKLSIDYKVVKSTPTLYVGECWRADDGCGWRVRAAFIQRTQQWQIQKLEGRHTCTVARMSQDHRKLGAKSICNCIMPLVKDIPIILVSALIIDMQTRFQYRVSYRKAWWAKQMAMQQLYGDWDESYNELQSWISAMVEYVPGTVVDLQTLYYRGPNGQLELGKRILLIAVAQDGNGNVLPIVFAIVESENSESWAYFIRNLRIHVVKQDNICIISDRSKGLVAAIRQSEVPWRSVYCIRHIAVNFHNEYKNRDWRKRIVNIGYELEAHRFRHKLARLETDMAGSKPSLRQWLGSMEPWQWAQCFDEGYRYGHMTTNLVEAVNSVLRRTRHLPISAIFSATFYRLATLMPKMGLKQAKQLEAGHVYVEKIKDAMKDNTQRARLMNVELYSRNLKIFQVTEYISRRSGISPRSYGVDLRNRRCECGMFQTLRYPCAHVVAACAIYSLNVEQYIDDVYTLERTLHIWGNEFPVLRDMSTWEVQSPAFEMLPNRSLRRRVKGRPTTMRIRNDMDIREEVDPKRCTICRTVGHNRSKCPHGNVYTGQSSRSERN</sequence>
<evidence type="ECO:0000259" key="5">
    <source>
        <dbReference type="PROSITE" id="PS50966"/>
    </source>
</evidence>
<dbReference type="AlphaFoldDB" id="A0A1U8P8P5"/>
<dbReference type="InterPro" id="IPR007527">
    <property type="entry name" value="Znf_SWIM"/>
</dbReference>
<dbReference type="KEGG" id="ghi:107956405"/>
<dbReference type="PaxDb" id="3635-A0A1U8P8P5"/>
<keyword evidence="6" id="KW-1185">Reference proteome</keyword>
<keyword evidence="1" id="KW-0479">Metal-binding</keyword>